<sequence length="734" mass="83195">MFKHNWLIVQLFVWAWSLLCYGHVRLLEVNTRRSIQLFPQLHWQIGNQSAIAATYCEPTDLQQRYEFISQNGRRLWQVQPNHLPRTAAGEFANLRNLCLDEKGLPIRLRCLNNASVAVWQHLNNETLRCRSANKFSQELHQLSTDKVSLVKLRSLLSEAHGKLTAADVYSTATIVAKLVQQANKTSELSLSLISICQHIMSADKQTLALSAELNSTNKLLSQFEQYMDALPQELCGQPMANSMDMDVEAISVKVLRALQFTQRQLLIAKQARAASGIACSMRMKIWKNFVWTRSWRRLLICLHRFGKNCLLEAPHTWFSKFMRMLRFLWKTQLSRQPSSQVLSISIPGFELASLPEPVPFLLRNPNYQLSAADGAAAATEGCGYWNYGTWLSDGVTTSSAQQPNVLCHAQHLTQFSFLVGGSYAQLAETELAAKLLWHEQLLDTITYVGCGLSLFGLLGIFLTAVLVKQWRSQASTKVLLHLCLALSFQLLLFGVLGNNNWSDSNWQRCLFLGAALQYSVLVIFHWMLIIAYLQFQRYVTVIGVARPQHYILYSALVAWILPFFPTLLVVIFDADSFKPSAHQFKTLATALCYPSGYSLALGVLLPVALIIIANAFMLLSILYSVYRVLHPRRQHIIQQMRLSVLLFFLLGLSWIFGLCTYMQLGLIFSYLFCLTATLQGFVLFVYFVLLSAANRHAWLTFLCPIQMKMNVPQRHTELQSMSSLTTSVSKSLPS</sequence>
<dbReference type="InterPro" id="IPR000832">
    <property type="entry name" value="GPCR_2_secretin-like"/>
</dbReference>
<gene>
    <name evidence="7" type="ORF">Dbus_chr3Rg2781</name>
</gene>
<dbReference type="AlphaFoldDB" id="A0A0M5J5M8"/>
<evidence type="ECO:0000256" key="4">
    <source>
        <dbReference type="ARBA" id="ARBA00023136"/>
    </source>
</evidence>
<keyword evidence="4 5" id="KW-0472">Membrane</keyword>
<dbReference type="OrthoDB" id="10037534at2759"/>
<protein>
    <submittedName>
        <fullName evidence="7">CG11318</fullName>
    </submittedName>
</protein>
<dbReference type="GO" id="GO:0007166">
    <property type="term" value="P:cell surface receptor signaling pathway"/>
    <property type="evidence" value="ECO:0007669"/>
    <property type="project" value="InterPro"/>
</dbReference>
<evidence type="ECO:0000256" key="1">
    <source>
        <dbReference type="ARBA" id="ARBA00004141"/>
    </source>
</evidence>
<dbReference type="OMA" id="SICQHIM"/>
<dbReference type="InterPro" id="IPR046338">
    <property type="entry name" value="GAIN_dom_sf"/>
</dbReference>
<dbReference type="GO" id="GO:0004930">
    <property type="term" value="F:G protein-coupled receptor activity"/>
    <property type="evidence" value="ECO:0007669"/>
    <property type="project" value="InterPro"/>
</dbReference>
<name>A0A0M5J5M8_DROBS</name>
<reference evidence="7 8" key="1">
    <citation type="submission" date="2015-08" db="EMBL/GenBank/DDBJ databases">
        <title>Ancestral chromatin configuration constrains chromatin evolution on differentiating sex chromosomes in Drosophila.</title>
        <authorList>
            <person name="Zhou Q."/>
            <person name="Bachtrog D."/>
        </authorList>
    </citation>
    <scope>NUCLEOTIDE SEQUENCE [LARGE SCALE GENOMIC DNA]</scope>
    <source>
        <tissue evidence="7">Whole larvae</tissue>
    </source>
</reference>
<keyword evidence="8" id="KW-1185">Reference proteome</keyword>
<accession>A0A0M5J5M8</accession>
<feature type="transmembrane region" description="Helical" evidence="5">
    <location>
        <begin position="550"/>
        <end position="572"/>
    </location>
</feature>
<dbReference type="EMBL" id="CP012526">
    <property type="protein sequence ID" value="ALC48031.1"/>
    <property type="molecule type" value="Genomic_DNA"/>
</dbReference>
<dbReference type="Gene3D" id="1.20.1070.10">
    <property type="entry name" value="Rhodopsin 7-helix transmembrane proteins"/>
    <property type="match status" value="1"/>
</dbReference>
<feature type="transmembrane region" description="Helical" evidence="5">
    <location>
        <begin position="669"/>
        <end position="689"/>
    </location>
</feature>
<feature type="transmembrane region" description="Helical" evidence="5">
    <location>
        <begin position="644"/>
        <end position="663"/>
    </location>
</feature>
<dbReference type="Gene3D" id="2.60.220.50">
    <property type="match status" value="1"/>
</dbReference>
<proteinExistence type="predicted"/>
<keyword evidence="2 5" id="KW-0812">Transmembrane</keyword>
<dbReference type="Pfam" id="PF00002">
    <property type="entry name" value="7tm_2"/>
    <property type="match status" value="1"/>
</dbReference>
<keyword evidence="3 5" id="KW-1133">Transmembrane helix</keyword>
<feature type="transmembrane region" description="Helical" evidence="5">
    <location>
        <begin position="445"/>
        <end position="467"/>
    </location>
</feature>
<evidence type="ECO:0000259" key="6">
    <source>
        <dbReference type="PROSITE" id="PS50261"/>
    </source>
</evidence>
<evidence type="ECO:0000256" key="3">
    <source>
        <dbReference type="ARBA" id="ARBA00022989"/>
    </source>
</evidence>
<feature type="transmembrane region" description="Helical" evidence="5">
    <location>
        <begin position="599"/>
        <end position="623"/>
    </location>
</feature>
<dbReference type="InterPro" id="IPR053066">
    <property type="entry name" value="ADGR_G7"/>
</dbReference>
<feature type="transmembrane region" description="Helical" evidence="5">
    <location>
        <begin position="479"/>
        <end position="498"/>
    </location>
</feature>
<dbReference type="FunFam" id="1.20.1070.10:FF:000290">
    <property type="entry name" value="GG11888"/>
    <property type="match status" value="1"/>
</dbReference>
<evidence type="ECO:0000313" key="7">
    <source>
        <dbReference type="EMBL" id="ALC48031.1"/>
    </source>
</evidence>
<feature type="domain" description="G-protein coupled receptors family 2 profile 2" evidence="6">
    <location>
        <begin position="442"/>
        <end position="691"/>
    </location>
</feature>
<feature type="transmembrane region" description="Helical" evidence="5">
    <location>
        <begin position="510"/>
        <end position="529"/>
    </location>
</feature>
<dbReference type="InterPro" id="IPR017981">
    <property type="entry name" value="GPCR_2-like_7TM"/>
</dbReference>
<dbReference type="PROSITE" id="PS50261">
    <property type="entry name" value="G_PROTEIN_RECEP_F2_4"/>
    <property type="match status" value="1"/>
</dbReference>
<evidence type="ECO:0000313" key="8">
    <source>
        <dbReference type="Proteomes" id="UP000494163"/>
    </source>
</evidence>
<dbReference type="Proteomes" id="UP000494163">
    <property type="component" value="Chromosome 3R"/>
</dbReference>
<dbReference type="STRING" id="30019.A0A0M5J5M8"/>
<evidence type="ECO:0000256" key="5">
    <source>
        <dbReference type="SAM" id="Phobius"/>
    </source>
</evidence>
<evidence type="ECO:0000256" key="2">
    <source>
        <dbReference type="ARBA" id="ARBA00022692"/>
    </source>
</evidence>
<organism evidence="7 8">
    <name type="scientific">Drosophila busckii</name>
    <name type="common">Fruit fly</name>
    <dbReference type="NCBI Taxonomy" id="30019"/>
    <lineage>
        <taxon>Eukaryota</taxon>
        <taxon>Metazoa</taxon>
        <taxon>Ecdysozoa</taxon>
        <taxon>Arthropoda</taxon>
        <taxon>Hexapoda</taxon>
        <taxon>Insecta</taxon>
        <taxon>Pterygota</taxon>
        <taxon>Neoptera</taxon>
        <taxon>Endopterygota</taxon>
        <taxon>Diptera</taxon>
        <taxon>Brachycera</taxon>
        <taxon>Muscomorpha</taxon>
        <taxon>Ephydroidea</taxon>
        <taxon>Drosophilidae</taxon>
        <taxon>Drosophila</taxon>
    </lineage>
</organism>
<dbReference type="PANTHER" id="PTHR47767">
    <property type="entry name" value="ADHESION G PROTEIN-COUPLED RECEPTOR G7"/>
    <property type="match status" value="1"/>
</dbReference>
<dbReference type="GO" id="GO:0016020">
    <property type="term" value="C:membrane"/>
    <property type="evidence" value="ECO:0007669"/>
    <property type="project" value="UniProtKB-SubCell"/>
</dbReference>
<comment type="subcellular location">
    <subcellularLocation>
        <location evidence="1">Membrane</location>
        <topology evidence="1">Multi-pass membrane protein</topology>
    </subcellularLocation>
</comment>
<dbReference type="CDD" id="cd15040">
    <property type="entry name" value="7tmB2_Adhesion"/>
    <property type="match status" value="1"/>
</dbReference>
<dbReference type="PANTHER" id="PTHR47767:SF1">
    <property type="entry name" value="ADHESION G PROTEIN-COUPLED RECEPTOR G7"/>
    <property type="match status" value="1"/>
</dbReference>